<evidence type="ECO:0000256" key="5">
    <source>
        <dbReference type="ARBA" id="ARBA00023242"/>
    </source>
</evidence>
<dbReference type="InterPro" id="IPR001766">
    <property type="entry name" value="Fork_head_dom"/>
</dbReference>
<dbReference type="Gene3D" id="2.60.200.20">
    <property type="match status" value="1"/>
</dbReference>
<dbReference type="InterPro" id="IPR008984">
    <property type="entry name" value="SMAD_FHA_dom_sf"/>
</dbReference>
<keyword evidence="4" id="KW-0804">Transcription</keyword>
<dbReference type="InterPro" id="IPR036388">
    <property type="entry name" value="WH-like_DNA-bd_sf"/>
</dbReference>
<feature type="DNA-binding region" description="Fork-head" evidence="6">
    <location>
        <begin position="190"/>
        <end position="284"/>
    </location>
</feature>
<keyword evidence="11" id="KW-1185">Reference proteome</keyword>
<dbReference type="FunCoup" id="A0A1Y1Z4Z4">
    <property type="interactions" value="246"/>
</dbReference>
<dbReference type="SUPFAM" id="SSF46785">
    <property type="entry name" value="Winged helix' DNA-binding domain"/>
    <property type="match status" value="1"/>
</dbReference>
<evidence type="ECO:0000256" key="2">
    <source>
        <dbReference type="ARBA" id="ARBA00023015"/>
    </source>
</evidence>
<sequence length="457" mass="50014">MDDEHAAALLAEKFTSPIRQRSENMFVTTPVADREPVQAYAKLEGDTFSYFIRTLQVTLGRKAANSENADITLGTAKSISRHHAKVYYNFLNQRFELIIQGKNGAFINDQFVEKGTTIPLEHRTKIQIGEVAFYFLLPKADSADSTLSAPAPVIKASTIRDFSNVDSPNRKPGPASTFDDMHMPDYTNVKPPYSYASLIAQAINSTTTKKMTLNGIYNYITSHYPYYQLAQNGWQNSIRHNLSLNKAFVKVPRADGEPGKGAFWTIDQNYEGQFSNGVYKRNRRSSKTSRENSTSPFTSPLKARRKSVSSTSIEAGAMLTPGLMPPKFPAISAVAAPPPPPVFFSNPPKESVSAAPTEIKSDAAPVSKEPILTPPPSQTQDCTTQDIKAEPSEAIPKLHASDEQREASGSPTRSSPKLATLSPPASQPSEQPERSSSTPSEESVPDNKQPEPTETSS</sequence>
<dbReference type="SUPFAM" id="SSF49879">
    <property type="entry name" value="SMAD/FHA domain"/>
    <property type="match status" value="1"/>
</dbReference>
<evidence type="ECO:0000256" key="7">
    <source>
        <dbReference type="SAM" id="MobiDB-lite"/>
    </source>
</evidence>
<dbReference type="FunFam" id="1.10.10.10:FF:000030">
    <property type="entry name" value="Forkhead box protein K2"/>
    <property type="match status" value="1"/>
</dbReference>
<evidence type="ECO:0000259" key="9">
    <source>
        <dbReference type="PROSITE" id="PS50039"/>
    </source>
</evidence>
<protein>
    <submittedName>
        <fullName evidence="10">Uncharacterized protein</fullName>
    </submittedName>
</protein>
<keyword evidence="3 6" id="KW-0238">DNA-binding</keyword>
<dbReference type="STRING" id="1314790.A0A1Y1Z4Z4"/>
<dbReference type="InParanoid" id="A0A1Y1Z4Z4"/>
<dbReference type="EMBL" id="MCFE01000026">
    <property type="protein sequence ID" value="ORY05341.1"/>
    <property type="molecule type" value="Genomic_DNA"/>
</dbReference>
<evidence type="ECO:0000256" key="6">
    <source>
        <dbReference type="PROSITE-ProRule" id="PRU00089"/>
    </source>
</evidence>
<dbReference type="PANTHER" id="PTHR45881">
    <property type="entry name" value="CHECKPOINT SUPPRESSOR 1-LIKE, ISOFORM A-RELATED"/>
    <property type="match status" value="1"/>
</dbReference>
<dbReference type="PROSITE" id="PS50006">
    <property type="entry name" value="FHA_DOMAIN"/>
    <property type="match status" value="1"/>
</dbReference>
<keyword evidence="5 6" id="KW-0539">Nucleus</keyword>
<name>A0A1Y1Z4Z4_9FUNG</name>
<dbReference type="Pfam" id="PF00250">
    <property type="entry name" value="Forkhead"/>
    <property type="match status" value="1"/>
</dbReference>
<evidence type="ECO:0000313" key="10">
    <source>
        <dbReference type="EMBL" id="ORY05341.1"/>
    </source>
</evidence>
<dbReference type="AlphaFoldDB" id="A0A1Y1Z4Z4"/>
<feature type="compositionally biased region" description="Low complexity" evidence="7">
    <location>
        <begin position="422"/>
        <end position="442"/>
    </location>
</feature>
<dbReference type="PROSITE" id="PS00658">
    <property type="entry name" value="FORK_HEAD_2"/>
    <property type="match status" value="1"/>
</dbReference>
<dbReference type="GO" id="GO:0005634">
    <property type="term" value="C:nucleus"/>
    <property type="evidence" value="ECO:0007669"/>
    <property type="project" value="UniProtKB-SubCell"/>
</dbReference>
<feature type="region of interest" description="Disordered" evidence="7">
    <location>
        <begin position="345"/>
        <end position="457"/>
    </location>
</feature>
<proteinExistence type="predicted"/>
<gene>
    <name evidence="10" type="ORF">K493DRAFT_296545</name>
</gene>
<evidence type="ECO:0000256" key="4">
    <source>
        <dbReference type="ARBA" id="ARBA00023163"/>
    </source>
</evidence>
<dbReference type="SMART" id="SM00240">
    <property type="entry name" value="FHA"/>
    <property type="match status" value="1"/>
</dbReference>
<comment type="caution">
    <text evidence="10">The sequence shown here is derived from an EMBL/GenBank/DDBJ whole genome shotgun (WGS) entry which is preliminary data.</text>
</comment>
<dbReference type="InterPro" id="IPR000253">
    <property type="entry name" value="FHA_dom"/>
</dbReference>
<dbReference type="InterPro" id="IPR036390">
    <property type="entry name" value="WH_DNA-bd_sf"/>
</dbReference>
<feature type="domain" description="Fork-head" evidence="9">
    <location>
        <begin position="190"/>
        <end position="284"/>
    </location>
</feature>
<dbReference type="CDD" id="cd20024">
    <property type="entry name" value="FH_FOXJ2-like"/>
    <property type="match status" value="1"/>
</dbReference>
<keyword evidence="2" id="KW-0805">Transcription regulation</keyword>
<feature type="region of interest" description="Disordered" evidence="7">
    <location>
        <begin position="275"/>
        <end position="310"/>
    </location>
</feature>
<dbReference type="PRINTS" id="PR00053">
    <property type="entry name" value="FORKHEAD"/>
</dbReference>
<feature type="domain" description="FHA" evidence="8">
    <location>
        <begin position="57"/>
        <end position="112"/>
    </location>
</feature>
<comment type="subcellular location">
    <subcellularLocation>
        <location evidence="1 6">Nucleus</location>
    </subcellularLocation>
</comment>
<dbReference type="SMART" id="SM00339">
    <property type="entry name" value="FH"/>
    <property type="match status" value="1"/>
</dbReference>
<dbReference type="Pfam" id="PF00498">
    <property type="entry name" value="FHA"/>
    <property type="match status" value="1"/>
</dbReference>
<dbReference type="PROSITE" id="PS00657">
    <property type="entry name" value="FORK_HEAD_1"/>
    <property type="match status" value="1"/>
</dbReference>
<reference evidence="10 11" key="1">
    <citation type="submission" date="2016-07" db="EMBL/GenBank/DDBJ databases">
        <title>Pervasive Adenine N6-methylation of Active Genes in Fungi.</title>
        <authorList>
            <consortium name="DOE Joint Genome Institute"/>
            <person name="Mondo S.J."/>
            <person name="Dannebaum R.O."/>
            <person name="Kuo R.C."/>
            <person name="Labutti K."/>
            <person name="Haridas S."/>
            <person name="Kuo A."/>
            <person name="Salamov A."/>
            <person name="Ahrendt S.R."/>
            <person name="Lipzen A."/>
            <person name="Sullivan W."/>
            <person name="Andreopoulos W.B."/>
            <person name="Clum A."/>
            <person name="Lindquist E."/>
            <person name="Daum C."/>
            <person name="Ramamoorthy G.K."/>
            <person name="Gryganskyi A."/>
            <person name="Culley D."/>
            <person name="Magnuson J.K."/>
            <person name="James T.Y."/>
            <person name="O'Malley M.A."/>
            <person name="Stajich J.E."/>
            <person name="Spatafora J.W."/>
            <person name="Visel A."/>
            <person name="Grigoriev I.V."/>
        </authorList>
    </citation>
    <scope>NUCLEOTIDE SEQUENCE [LARGE SCALE GENOMIC DNA]</scope>
    <source>
        <strain evidence="10 11">CBS 931.73</strain>
    </source>
</reference>
<organism evidence="10 11">
    <name type="scientific">Basidiobolus meristosporus CBS 931.73</name>
    <dbReference type="NCBI Taxonomy" id="1314790"/>
    <lineage>
        <taxon>Eukaryota</taxon>
        <taxon>Fungi</taxon>
        <taxon>Fungi incertae sedis</taxon>
        <taxon>Zoopagomycota</taxon>
        <taxon>Entomophthoromycotina</taxon>
        <taxon>Basidiobolomycetes</taxon>
        <taxon>Basidiobolales</taxon>
        <taxon>Basidiobolaceae</taxon>
        <taxon>Basidiobolus</taxon>
    </lineage>
</organism>
<feature type="compositionally biased region" description="Polar residues" evidence="7">
    <location>
        <begin position="407"/>
        <end position="417"/>
    </location>
</feature>
<evidence type="ECO:0000256" key="3">
    <source>
        <dbReference type="ARBA" id="ARBA00023125"/>
    </source>
</evidence>
<dbReference type="InterPro" id="IPR018122">
    <property type="entry name" value="TF_fork_head_CS_1"/>
</dbReference>
<dbReference type="Gene3D" id="1.10.10.10">
    <property type="entry name" value="Winged helix-like DNA-binding domain superfamily/Winged helix DNA-binding domain"/>
    <property type="match status" value="1"/>
</dbReference>
<dbReference type="GO" id="GO:0000978">
    <property type="term" value="F:RNA polymerase II cis-regulatory region sequence-specific DNA binding"/>
    <property type="evidence" value="ECO:0007669"/>
    <property type="project" value="TreeGrafter"/>
</dbReference>
<evidence type="ECO:0000313" key="11">
    <source>
        <dbReference type="Proteomes" id="UP000193498"/>
    </source>
</evidence>
<dbReference type="OrthoDB" id="5954824at2759"/>
<dbReference type="InterPro" id="IPR030456">
    <property type="entry name" value="TF_fork_head_CS_2"/>
</dbReference>
<dbReference type="PROSITE" id="PS50039">
    <property type="entry name" value="FORK_HEAD_3"/>
    <property type="match status" value="1"/>
</dbReference>
<evidence type="ECO:0000259" key="8">
    <source>
        <dbReference type="PROSITE" id="PS50006"/>
    </source>
</evidence>
<dbReference type="GO" id="GO:0000981">
    <property type="term" value="F:DNA-binding transcription factor activity, RNA polymerase II-specific"/>
    <property type="evidence" value="ECO:0007669"/>
    <property type="project" value="TreeGrafter"/>
</dbReference>
<evidence type="ECO:0000256" key="1">
    <source>
        <dbReference type="ARBA" id="ARBA00004123"/>
    </source>
</evidence>
<dbReference type="CDD" id="cd22701">
    <property type="entry name" value="FHA_FKH1-like"/>
    <property type="match status" value="1"/>
</dbReference>
<dbReference type="Proteomes" id="UP000193498">
    <property type="component" value="Unassembled WGS sequence"/>
</dbReference>
<accession>A0A1Y1Z4Z4</accession>